<feature type="region of interest" description="Disordered" evidence="8">
    <location>
        <begin position="553"/>
        <end position="652"/>
    </location>
</feature>
<feature type="region of interest" description="Disordered" evidence="8">
    <location>
        <begin position="2637"/>
        <end position="2658"/>
    </location>
</feature>
<dbReference type="GeneID" id="119720493"/>
<evidence type="ECO:0000313" key="11">
    <source>
        <dbReference type="Proteomes" id="UP000887568"/>
    </source>
</evidence>
<feature type="region of interest" description="Disordered" evidence="8">
    <location>
        <begin position="197"/>
        <end position="219"/>
    </location>
</feature>
<feature type="compositionally biased region" description="Polar residues" evidence="8">
    <location>
        <begin position="2637"/>
        <end position="2654"/>
    </location>
</feature>
<dbReference type="InterPro" id="IPR003126">
    <property type="entry name" value="Znf_UBR"/>
</dbReference>
<keyword evidence="5" id="KW-0112">Calmodulin-binding</keyword>
<feature type="region of interest" description="Disordered" evidence="8">
    <location>
        <begin position="1769"/>
        <end position="1825"/>
    </location>
</feature>
<dbReference type="GO" id="GO:0005516">
    <property type="term" value="F:calmodulin binding"/>
    <property type="evidence" value="ECO:0007669"/>
    <property type="project" value="UniProtKB-KW"/>
</dbReference>
<dbReference type="InterPro" id="IPR016024">
    <property type="entry name" value="ARM-type_fold"/>
</dbReference>
<feature type="compositionally biased region" description="Basic and acidic residues" evidence="8">
    <location>
        <begin position="3036"/>
        <end position="3047"/>
    </location>
</feature>
<dbReference type="PROSITE" id="PS52043">
    <property type="entry name" value="UBR4_E3"/>
    <property type="match status" value="1"/>
</dbReference>
<keyword evidence="4" id="KW-0862">Zinc</keyword>
<reference evidence="10" key="1">
    <citation type="submission" date="2022-11" db="UniProtKB">
        <authorList>
            <consortium name="EnsemblMetazoa"/>
        </authorList>
    </citation>
    <scope>IDENTIFICATION</scope>
</reference>
<evidence type="ECO:0000256" key="2">
    <source>
        <dbReference type="ARBA" id="ARBA00022723"/>
    </source>
</evidence>
<protein>
    <recommendedName>
        <fullName evidence="9">UBR-type domain-containing protein</fullName>
    </recommendedName>
</protein>
<dbReference type="InterPro" id="IPR036322">
    <property type="entry name" value="WD40_repeat_dom_sf"/>
</dbReference>
<dbReference type="PANTHER" id="PTHR21725:SF1">
    <property type="entry name" value="E3 UBIQUITIN-PROTEIN LIGASE UBR4"/>
    <property type="match status" value="1"/>
</dbReference>
<keyword evidence="11" id="KW-1185">Reference proteome</keyword>
<feature type="zinc finger region" description="UBR-type" evidence="6">
    <location>
        <begin position="1690"/>
        <end position="1763"/>
    </location>
</feature>
<organism evidence="10 11">
    <name type="scientific">Patiria miniata</name>
    <name type="common">Bat star</name>
    <name type="synonym">Asterina miniata</name>
    <dbReference type="NCBI Taxonomy" id="46514"/>
    <lineage>
        <taxon>Eukaryota</taxon>
        <taxon>Metazoa</taxon>
        <taxon>Echinodermata</taxon>
        <taxon>Eleutherozoa</taxon>
        <taxon>Asterozoa</taxon>
        <taxon>Asteroidea</taxon>
        <taxon>Valvatacea</taxon>
        <taxon>Valvatida</taxon>
        <taxon>Asterinidae</taxon>
        <taxon>Patiria</taxon>
    </lineage>
</organism>
<dbReference type="InterPro" id="IPR056530">
    <property type="entry name" value="UBR4-like_dom"/>
</dbReference>
<feature type="region of interest" description="UBR4 E3 catalytic module" evidence="7">
    <location>
        <begin position="4811"/>
        <end position="5275"/>
    </location>
</feature>
<dbReference type="RefSeq" id="XP_038046105.1">
    <property type="nucleotide sequence ID" value="XM_038190177.1"/>
</dbReference>
<dbReference type="InterPro" id="IPR045841">
    <property type="entry name" value="E3_UBR4_N"/>
</dbReference>
<feature type="compositionally biased region" description="Polar residues" evidence="8">
    <location>
        <begin position="563"/>
        <end position="572"/>
    </location>
</feature>
<dbReference type="Pfam" id="PF02207">
    <property type="entry name" value="zf-UBR"/>
    <property type="match status" value="1"/>
</dbReference>
<dbReference type="SUPFAM" id="SSF50978">
    <property type="entry name" value="WD40 repeat-like"/>
    <property type="match status" value="1"/>
</dbReference>
<dbReference type="Pfam" id="PF19423">
    <property type="entry name" value="E3_UBR4_N"/>
    <property type="match status" value="1"/>
</dbReference>
<evidence type="ECO:0000256" key="4">
    <source>
        <dbReference type="ARBA" id="ARBA00022833"/>
    </source>
</evidence>
<dbReference type="PANTHER" id="PTHR21725">
    <property type="entry name" value="E3 UBIQUITIN-PROTEIN LIGASE UBR4"/>
    <property type="match status" value="1"/>
</dbReference>
<feature type="region of interest" description="Disordered" evidence="8">
    <location>
        <begin position="425"/>
        <end position="464"/>
    </location>
</feature>
<dbReference type="SMART" id="SM00396">
    <property type="entry name" value="ZnF_UBR1"/>
    <property type="match status" value="1"/>
</dbReference>
<dbReference type="InterPro" id="IPR003903">
    <property type="entry name" value="UIM_dom"/>
</dbReference>
<evidence type="ECO:0000256" key="6">
    <source>
        <dbReference type="PROSITE-ProRule" id="PRU00508"/>
    </source>
</evidence>
<feature type="compositionally biased region" description="Polar residues" evidence="8">
    <location>
        <begin position="3048"/>
        <end position="3060"/>
    </location>
</feature>
<dbReference type="SUPFAM" id="SSF48371">
    <property type="entry name" value="ARM repeat"/>
    <property type="match status" value="1"/>
</dbReference>
<feature type="compositionally biased region" description="Low complexity" evidence="8">
    <location>
        <begin position="1777"/>
        <end position="1789"/>
    </location>
</feature>
<accession>A0A913Z2P7</accession>
<feature type="region of interest" description="Disordered" evidence="8">
    <location>
        <begin position="3440"/>
        <end position="3472"/>
    </location>
</feature>
<dbReference type="EnsemblMetazoa" id="XM_038190176.1">
    <property type="protein sequence ID" value="XP_038046104.1"/>
    <property type="gene ID" value="LOC119720493"/>
</dbReference>
<dbReference type="RefSeq" id="XP_038046104.1">
    <property type="nucleotide sequence ID" value="XM_038190176.1"/>
</dbReference>
<feature type="compositionally biased region" description="Basic and acidic residues" evidence="8">
    <location>
        <begin position="3452"/>
        <end position="3472"/>
    </location>
</feature>
<evidence type="ECO:0000256" key="3">
    <source>
        <dbReference type="ARBA" id="ARBA00022771"/>
    </source>
</evidence>
<evidence type="ECO:0000256" key="1">
    <source>
        <dbReference type="ARBA" id="ARBA00009970"/>
    </source>
</evidence>
<evidence type="ECO:0000256" key="8">
    <source>
        <dbReference type="SAM" id="MobiDB-lite"/>
    </source>
</evidence>
<dbReference type="CDD" id="cd19680">
    <property type="entry name" value="UBR-box_UBR4"/>
    <property type="match status" value="1"/>
</dbReference>
<feature type="compositionally biased region" description="Basic and acidic residues" evidence="8">
    <location>
        <begin position="203"/>
        <end position="212"/>
    </location>
</feature>
<dbReference type="Pfam" id="PF24079">
    <property type="entry name" value="UBR4"/>
    <property type="match status" value="1"/>
</dbReference>
<feature type="compositionally biased region" description="Acidic residues" evidence="8">
    <location>
        <begin position="577"/>
        <end position="589"/>
    </location>
</feature>
<feature type="region of interest" description="Disordered" evidence="8">
    <location>
        <begin position="2822"/>
        <end position="2857"/>
    </location>
</feature>
<feature type="compositionally biased region" description="Polar residues" evidence="8">
    <location>
        <begin position="1808"/>
        <end position="1821"/>
    </location>
</feature>
<evidence type="ECO:0000256" key="7">
    <source>
        <dbReference type="PROSITE-ProRule" id="PRU01388"/>
    </source>
</evidence>
<evidence type="ECO:0000313" key="10">
    <source>
        <dbReference type="EnsemblMetazoa" id="XP_038046104.1"/>
    </source>
</evidence>
<dbReference type="PROSITE" id="PS50330">
    <property type="entry name" value="UIM"/>
    <property type="match status" value="1"/>
</dbReference>
<dbReference type="InterPro" id="IPR045189">
    <property type="entry name" value="UBR4-like"/>
</dbReference>
<feature type="compositionally biased region" description="Low complexity" evidence="8">
    <location>
        <begin position="2949"/>
        <end position="2969"/>
    </location>
</feature>
<dbReference type="InterPro" id="IPR025704">
    <property type="entry name" value="E3_Ub_ligase_UBR4_C"/>
</dbReference>
<dbReference type="OrthoDB" id="30336at2759"/>
<feature type="compositionally biased region" description="Basic and acidic residues" evidence="8">
    <location>
        <begin position="628"/>
        <end position="652"/>
    </location>
</feature>
<dbReference type="OMA" id="VHRMEEH"/>
<proteinExistence type="inferred from homology"/>
<dbReference type="InterPro" id="IPR047509">
    <property type="entry name" value="UBR4-like_UBR-box"/>
</dbReference>
<dbReference type="EnsemblMetazoa" id="XM_038190177.1">
    <property type="protein sequence ID" value="XP_038046105.1"/>
    <property type="gene ID" value="LOC119720493"/>
</dbReference>
<dbReference type="Pfam" id="PF13764">
    <property type="entry name" value="E3_UbLigase_R4"/>
    <property type="match status" value="1"/>
</dbReference>
<name>A0A913Z2P7_PATMI</name>
<dbReference type="CTD" id="23352"/>
<keyword evidence="3 7" id="KW-0863">Zinc-finger</keyword>
<feature type="region of interest" description="Disordered" evidence="8">
    <location>
        <begin position="2938"/>
        <end position="3079"/>
    </location>
</feature>
<keyword evidence="2" id="KW-0479">Metal-binding</keyword>
<evidence type="ECO:0000259" key="9">
    <source>
        <dbReference type="PROSITE" id="PS51157"/>
    </source>
</evidence>
<feature type="region of interest" description="Disordered" evidence="8">
    <location>
        <begin position="3923"/>
        <end position="3954"/>
    </location>
</feature>
<feature type="domain" description="UBR-type" evidence="9">
    <location>
        <begin position="1690"/>
        <end position="1763"/>
    </location>
</feature>
<feature type="compositionally biased region" description="Polar residues" evidence="8">
    <location>
        <begin position="2989"/>
        <end position="2999"/>
    </location>
</feature>
<feature type="region of interest" description="Disordered" evidence="8">
    <location>
        <begin position="340"/>
        <end position="360"/>
    </location>
</feature>
<feature type="compositionally biased region" description="Polar residues" evidence="8">
    <location>
        <begin position="341"/>
        <end position="352"/>
    </location>
</feature>
<comment type="similarity">
    <text evidence="1 7">Belongs to the UBR4 family.</text>
</comment>
<dbReference type="Proteomes" id="UP000887568">
    <property type="component" value="Unplaced"/>
</dbReference>
<dbReference type="PROSITE" id="PS51157">
    <property type="entry name" value="ZF_UBR"/>
    <property type="match status" value="1"/>
</dbReference>
<dbReference type="GO" id="GO:0008270">
    <property type="term" value="F:zinc ion binding"/>
    <property type="evidence" value="ECO:0007669"/>
    <property type="project" value="UniProtKB-KW"/>
</dbReference>
<evidence type="ECO:0000256" key="5">
    <source>
        <dbReference type="ARBA" id="ARBA00022860"/>
    </source>
</evidence>
<sequence length="5276" mass="581220">MKVTKMAASGVPGVDWNAVQKALVSASQSGFRSSDVSLLVDAIIESGDDILNHDDKYENFYSCFVALSAHYITEHSTLLSKSIVGRVVTACHTLMDLCLQRMLKYKLACSVSQRNLMSLVEGLCTGSGQLQRSNIVTLTAMLKAAQMPPSTATIEEPEPESTTSTTLVKVSDTRPMSQADFLKQLMSAFCESAPHYSSGASLKTEKSDDKSTPTKTDPSADMKAYFAARNIDNLHSLHGSDILLDVCLNLPFLQRYINAFRDAANGFPFVLPSTAADASSMKASFPSLLNDMTIVSRVLALPTLEPMTPGHMEKLTTIVMSCLFAAVSATTTSTLLSLSSGQPARSSLTTATPAGGAKDEEQENIASLIVQKGLSLFRVLQSAVKLSTRAGGHNLQNLHMLGAWCILRDLDRILNLNASATIPEKPKEKEKDIPGSLKTEPKPGQGKAKEGAVAGTGRPGSAKGTQNISSLTVALSSCALSLLTALLEDLHIEGLSMEIDTTDPAPARLSILPQYTAWQRVSCIITNVPLTNLLINLFTSAYKKACTTAKQRKDSLASEGADTESNSLNTNYGDDFGSSEESSEDEDSEPILGPWFEETLTPDSDPKEAPANNQGPPPPPPVPGGAKPEAKKEAEKREDSPSLTEIPDREEPSQYLKLASDVLQFLTVHLLHSNNGLIHSFPSLAFTESHIAGIAGVVKDLDKGTVKTDDTVLMDNFSAALLHFIHTLLASKALPDNFQDSLLAHLGVSPTAKGPWPLNIPPRTLAVLAHILLQQQQQQQASMTKQEGVLLGCYNVLQRVLETLRDIAVRGEPLTESEDLNVEHAQLLMFIFESLPVAKKKDILLQTALALSQVSRSSYVKTKSPLALCRLLLIFEFLVHHFTQARPFLFEQVQWNIFTVQSTDPALMLYQEERGGIATTKFYNPCREVEENYRKATTSETGTVGVDGTALKRMFYNLISSDVDNGKDVPQLDQQACEVLYDTSFDYNELYHTLVELLAAGSECDAVARQQDKPLQYMDACAIHYTSVVCWRLLGSLAPSVAYMKLLEGQHTDSERCLRQSEILHTLRWVPRMANDKYRAWIRDHLSEQRLPVSEAESLLDIITEHCSTVQFDIQLAQELIGTQLSHMPLFVMPNDIVIPAHLPSLNSICLLDCILSKVETSLKDHFIGSISGDETAKTYKVLEIASDLRPILFQLLKMYTVFSRSCLLHQIAGPTTFESQAAFSVVLRVSSSFATKWLPWFSGLLQINAMPQAVRTAVEKWNANNGSSDTLGFAASRTSHPIASENQLNSVLGMHLNTLSSQTVFSISSSLKHVMTAMVRLCTDQLMWCDEGSVVSALQEPWKKELVDVLFPLLLDASTESFAELTYVPVERLLGGNESEEFIHKLHLCLISVCHELITKHASPQSGLEEAVFRDAIQSLESELEKGPAKKALEVFYTEESDLVKVLLSSANEHLSAEYGIRVLKFFNRLLQLAEDTPGDKSLDRLCATLTRLSLVDSDSLQGWLARIIQDSHPGVKGQEHRILLQSLTSHIVKEKSLVGEDVATALLKALIPMGSQLLSGAGDSLGFSELMPVMVMLAGAGSGMGHVELFRAANEWLVVCKKYLSHKDVAEKLSSESPEGKHQNVMEASCYLLSYIASVLGALKQSGDKSLAPAYDIDSGTQEADSDWAEDMMLEEDDSGGEDSDEDSLCNKLCTYTITQRDFMSQHWYHCHTCKMIDGVGICTVCARVCHRGHEVAYAKYGSFFCDCGDKDDGSCQALVKRTPGSNLDSSMSNTSLTSPFSSVPSSTDDKARSASVSALRRQHQQQHQTNSATPNALSPTDRPSGLILGEGLVGGMQILSGEELARFHQMLAKQLMQSQDIILSLLENGSTACTVMELLQYLLGPIEEHCNQTSAIGATTRAQQALKDLHSLDKTTESTEQLMVPTLGSQEGAFENVRANFSGDQGQTIRQLLGANMLRRVAMCCLASPHGRRQHLAVCHEKGRITVLQLSALLKQADSSKRKLTLTRLSSAPVPFTVLSITGNPSNEDFLAVCGLKDCHVLTFTSSGTVSDHLVLHPQLEAGNFIIKAIWLPGSQTELAIVTADFVKIYDLSRDALSPCFYFLVPSGKIRDACFIFSDEGTRTLVLMSSAGYLYTQPMEEASEARHGPFYVTNVLEVKHDDLKDSGGQVAGGGVSCYYSHTLQLLFFSYSHGKSFCASIGKQVTELRNLFPITLKSNGSSGGKSANPPALCQWSEVSNHPGLVCCLTQTTSIPVLLMLEPDRIRIQEIKTLPAKAKVQDMVAIRHSSSSDQHRTTLILLCEDGSLRIYMANVDQTGYWMSSQFQATGAISALKPIRKKKVTKSGSSGRPSGVVSFPIDFFEHCQPMNDVEFGGNDLLQVYNVQQVKHRLNTTGMYVANTKPGGFIIEIINNNSSMVMVGVRVHVGAQSIERVPAYLVVFGRSTQLTSSRNRWFDIPFTREESLTADKKFTLFVGPSVDPAGVTMVDSIKVYGKTKENFGWPDDPPDDFPSTSAGANLPATSNSAAPVAETETIVAPTSTSLSCLDRLVASSLEVLDGFVCLVNMEDKETIKQTVQDLATELLTLPTPSSVQSHAKSLLSTIQPSSMAFHNHKDQAQMQRVIQCLATSQKPQLRAQSAPSCQPAGEQQQQHSKQHLDPEAYQRLVVTARSVAVARPANLVRFADNCESFTSKESDLEVTDLEAEVEDPTMEPAGSKLTELTEQESKHFLARMLDAFWRLHNAKPANAMLAPACLPGLTHVEITVGALVEIIHAFACGDLDNIPLATKLYVRLLMCEDQSVSFAAKQALIKVMRPRHKRRKVVIPSPQRCSSPPPDPNIAEEEEAEDKAPQGGGEMPLVQEVSEASQDEPSYEVVEQAEPMVLEPAEGNVAAPGVNQLPLEALLGGRSGFAPMLDIPPDADDEAMMELAIALSLQDQSGQDGGSGGLNLQSLGLSGHHHQGQSSSSLEAGTLSDTTASAASDDEGSNAATDGSTLRTSPAEHAGSGGSESGGSAVDSITGEHSASGRSSAYGDGVHEPIARRPDSAESSGHPSNSLGNQLMDGVEMPEGETETERDHGQRMHAIRLLLLDRLLQYLPELRDVGGVRAIPFMQVILMLSSDLDIEEDKDRHSLVSLLSTMLAELNLRRKDFADVAERTAFHEVQLIIMRLLSVFMSRTKSGTKAASESSTLISHATASALLSWGAVDYCLLILKALLDHWKETDVDEDASGGSGNLLKPHPTSSPPDMSPFFLRQYVKGHAGDVFEAYPQLLTEMVLRLPYQMKKICDATPSVGVPVFDQAWFYYLCEYMMTQQTPFVRRQVRKLLLFICGSKDKYRQLRDLHTLESHLRDIKSICSQNGLELDGTSSVPITLPYDTLITLIEHLKACQEIAASRTLNWQKFCHKDETVLSSLQQASFFLDEGVSPLLLQLLTCALCGNKSSSSKHKKSKDKTDKSEGRRDKSSEDTQRHDDSLCQSLINQLNRLAGRDTLSRFIRQHLLESNSTSVRWQAHGLLLHIFRSSQFSQQEQLLELMWDLWPELSSYGRKAAQFVDLLGYFSLKAPYNAQKSLQYVQKAAALLKTQNQSLGNHPNSTIYNMLSGLVQFDGYFLESDPCLVCNNPEVPFSNLKLTTLKVDSRYTANSQIVKLVGTHTIAKVSLRISDLKRTKMVRTINVYYNNRTVQSVVELKNKPTMWHKARKCQLAAGQTELKVEFPLPIVAANLMIEYSDFYDNLTASAETLQCPRCSASVPANPGVCGNCGENVFQCHKCRAINYDEKDPYLCNACGFCKYAKFDYTLTARACCAVDPIESEDDRKKATATISALLEKADRVYRQLVSHKPHLEALLIRVHEAGQDKPQDGVGAAASSSSSSASVNKTIQHLAQRYCGDCKGTFDELSKIIQKVLASRKELVEYDRRQRDAALKSISPSSGMTPVATPLTSPHPSPSPSTMAVSIPSCQATPRNQGRCYGCAAAATEHCVTLLRGLASHAETRRIIADQGLIQELVEYNLRRGSATFRSEVRQLLALLTRDNTEATHVLNDILMARITAALNGYKSNPDLAGAVRNEMALLVHSIEKDDTCWEKRLKCVMKLFLMAVKTNSPVVMENITLPCLKILHLLVKPPAPASKKNKEKNVEHLSNVKPEGQDVYINVRQWLARQGVDYNMWKQRIPASAQRDDTEKQASHQETRGKYLMEKYARRWKQGVKRSPDNLHLGGGSTWLRGVLFSPSSRAARQVACNIVESLCQVSSRRQQMLDLLTGYLDEVGPSGESSAEFLTLYQRLTKAPHWKLYLAAKGLLPHVGVLITKEIDILLSLEETTLSSDLSQGYALKMLTELLAGFLEVDTIRRHYKSKLLGPVLNGYLALRKLVVQRTKLVDETQQMLLELLEDMTTGTESETKAFMAVCVDTVKRYGLDDLRTPVFIFERLCSIIYPEENDVGVFFMTLEKDPQQEDFLQGRMQGNPYNSNEPDMGPLMRDVKNKICRDCELIALLEDDTGMELLVNNKIISLDLPVKYIYQKIWCPENEGEPMRIIYRMRGLLGDATEDIIESVDNNSDEEADDEETYKMAGVLSECEGLEVMLHRLACLTDLVRGRQLLTVLLKLLCFCTKVKVNRQRLIEPAMQAVNIMLAVLNRVLLAENEEPGSGGGTAVTEQLLSIMEVILQEANNEPLDHFKPTVILACDKSQLVVLLDRINSPFVRSHSTVLQGLMRIIPFLSFGDKDKMTTLVMHFEPYLDFDKFDADHTQDEEIHLECFCAIAAGIENNSNGNELKDLIIQQGIVGKAVGFITRNLPQASNLESPPWKEFLAKPSLPYVLRLLTGLCTGHPATQLLVGAECILAIHRMEQISSEEGIGSLSENLMESIKLNPEVAKKIEEVRAQTKAEKKRLAMAMRQKQLGALGMSTNEKGQVTAERSVLKQMEELVDESGLTCCICREGYKYQPQKVLGIYTFTKCNPLEEYETKSRKTQGYSTVSHFNIVHYDCHMAAVRHARGREEWESAALQNANTKCNGLLPLWGPQVPESAFASCLARHNIYLQECTGHHEPNYHATIHDIKLLLQRFAAERSFSNDSGGGGRQSNIHLLPYMLHMALYVINTTRSVSREEKNLSTFLKSPPSKWVEASFEIDGPFYYAALCPVVLTPEKWKEARVGLLKMLLAAAHVRHVTPMGATTSTDKQVKDYIVYKPALVFFALLDSVYDKLLAPTPHQGTSWPVSLAHYIRHNDEALLKGGDEVLYRYEVDSLPCESFAEFCDVAELLGDIQNPDQFLADAISSMP</sequence>